<evidence type="ECO:0000256" key="3">
    <source>
        <dbReference type="ARBA" id="ARBA00022692"/>
    </source>
</evidence>
<dbReference type="FunCoup" id="A0A1S3I642">
    <property type="interactions" value="10"/>
</dbReference>
<proteinExistence type="inferred from homology"/>
<dbReference type="InParanoid" id="A0A1S3I642"/>
<evidence type="ECO:0000259" key="8">
    <source>
        <dbReference type="Pfam" id="PF07810"/>
    </source>
</evidence>
<evidence type="ECO:0000256" key="7">
    <source>
        <dbReference type="SAM" id="Phobius"/>
    </source>
</evidence>
<feature type="transmembrane region" description="Helical" evidence="7">
    <location>
        <begin position="490"/>
        <end position="515"/>
    </location>
</feature>
<organism evidence="9 10">
    <name type="scientific">Lingula anatina</name>
    <name type="common">Brachiopod</name>
    <name type="synonym">Lingula unguis</name>
    <dbReference type="NCBI Taxonomy" id="7574"/>
    <lineage>
        <taxon>Eukaryota</taxon>
        <taxon>Metazoa</taxon>
        <taxon>Spiralia</taxon>
        <taxon>Lophotrochozoa</taxon>
        <taxon>Brachiopoda</taxon>
        <taxon>Linguliformea</taxon>
        <taxon>Lingulata</taxon>
        <taxon>Lingulida</taxon>
        <taxon>Linguloidea</taxon>
        <taxon>Lingulidae</taxon>
        <taxon>Lingula</taxon>
    </lineage>
</organism>
<comment type="similarity">
    <text evidence="2">Belongs to the TMC family.</text>
</comment>
<dbReference type="OrthoDB" id="5831905at2759"/>
<feature type="domain" description="TMC" evidence="8">
    <location>
        <begin position="644"/>
        <end position="759"/>
    </location>
</feature>
<protein>
    <submittedName>
        <fullName evidence="10">Transmembrane channel-like protein 3</fullName>
    </submittedName>
</protein>
<evidence type="ECO:0000313" key="9">
    <source>
        <dbReference type="Proteomes" id="UP000085678"/>
    </source>
</evidence>
<feature type="region of interest" description="Disordered" evidence="6">
    <location>
        <begin position="163"/>
        <end position="185"/>
    </location>
</feature>
<feature type="transmembrane region" description="Helical" evidence="7">
    <location>
        <begin position="541"/>
        <end position="562"/>
    </location>
</feature>
<dbReference type="RefSeq" id="XP_013393745.1">
    <property type="nucleotide sequence ID" value="XM_013538291.1"/>
</dbReference>
<dbReference type="GeneID" id="106161357"/>
<keyword evidence="3 7" id="KW-0812">Transmembrane</keyword>
<feature type="transmembrane region" description="Helical" evidence="7">
    <location>
        <begin position="574"/>
        <end position="594"/>
    </location>
</feature>
<feature type="compositionally biased region" description="Basic and acidic residues" evidence="6">
    <location>
        <begin position="32"/>
        <end position="41"/>
    </location>
</feature>
<dbReference type="KEGG" id="lak:106161357"/>
<evidence type="ECO:0000256" key="1">
    <source>
        <dbReference type="ARBA" id="ARBA00004141"/>
    </source>
</evidence>
<feature type="compositionally biased region" description="Acidic residues" evidence="6">
    <location>
        <begin position="18"/>
        <end position="30"/>
    </location>
</feature>
<reference evidence="10" key="1">
    <citation type="journal article" date="2015" name="Nat. Commun.">
        <title>The Lingula genome provides insights into brachiopod evolution and the origin of phosphate biomineralization.</title>
        <authorList>
            <person name="Luo Y.J."/>
            <person name="Takeuchi T."/>
            <person name="Koyanagi R."/>
            <person name="Yamada L."/>
            <person name="Kanda M."/>
            <person name="Khalturina M."/>
            <person name="Fujie M."/>
            <person name="Yamasaki S.I."/>
            <person name="Endo K."/>
            <person name="Satoh N."/>
        </authorList>
    </citation>
    <scope>NUCLEOTIDE SEQUENCE</scope>
</reference>
<keyword evidence="5 7" id="KW-0472">Membrane</keyword>
<dbReference type="Proteomes" id="UP000085678">
    <property type="component" value="Unplaced"/>
</dbReference>
<evidence type="ECO:0000313" key="10">
    <source>
        <dbReference type="RefSeq" id="XP_013393745.1"/>
    </source>
</evidence>
<dbReference type="PANTHER" id="PTHR23302">
    <property type="entry name" value="TRANSMEMBRANE CHANNEL-RELATED"/>
    <property type="match status" value="1"/>
</dbReference>
<feature type="transmembrane region" description="Helical" evidence="7">
    <location>
        <begin position="402"/>
        <end position="420"/>
    </location>
</feature>
<evidence type="ECO:0000256" key="4">
    <source>
        <dbReference type="ARBA" id="ARBA00022989"/>
    </source>
</evidence>
<feature type="transmembrane region" description="Helical" evidence="7">
    <location>
        <begin position="309"/>
        <end position="340"/>
    </location>
</feature>
<dbReference type="GO" id="GO:0008381">
    <property type="term" value="F:mechanosensitive monoatomic ion channel activity"/>
    <property type="evidence" value="ECO:0007669"/>
    <property type="project" value="TreeGrafter"/>
</dbReference>
<sequence length="964" mass="110986">MAFLNTAEDDQKMFYDNETFELEPDYDAGSDSDSRRSESATRHSKSNSNQSVIITSETGRQFDDNFILKARGWNETDSDTKEKVKKNHNHALPQQIPLQRIKATPRIEVKPSFTSITANSHGIEHTYDESKSKTLSVNDVSLIEDNDDPLLGQNLNNLIRRRKLSSKKGSKRRRPSSRRGIVPGLENHEFMRRQRLLPKGDKGSENEDYMRLYKENQDESTEEEIFQNIKLQKDIIESIRTQPWRMRRKLKTLQLAKSYVEKYEGRLSRSHGYQEAGAKFWRMFKREATNFFALFIPWEMRIKRTESHFGSVVASYFIFMRWIFGVNLILSLITVGFIMIPEIILGDPHGSTARKTVPAEESDHAMDLKTLWNFDGYLEYSPIFYGYYGNEKVIGSWYRLPLAYLLVGLATYGYSFVTILRKMAHNARESKLVSKGDQYTFSWKLYSTWDFMIGNAETAHNKFAAIATSFREAIIEEEEKKKEDNRYLLIFLRILANIFVLAVLGASAYTVFLVVERSQHFEQKVKEQGPDSVNWWEANEVAIVMSLITLLFPSLFELIGMMEKYHPRVNLRWQLARILVLYLLNLYTLCFALFHKINFLKEQYADNVSSMQAANLTCFQKNESTFNTSCAEAAASQRVLLDTCWETMVGQEMVKLTVFDLLTTVGGILVIDFFRGLVVRYANFCCCWDLERKFPEYGEFKIAENVLHVIYNQGMIWMGTFFAPALPAVNILKLLILFYVRSWAVLVCNIPHERVFRASRSNNFYFFLVLVMLFLCTFPTGYAVVLIEPSPHCGPFSGHKYMYSVITDTIQQEFPDWLIMVFDYASSPGVIIPVFLLLIMIIYYLTSLSRSYKEANNDLKVQLHYERTEEKRKIYAMADAKAAKLPANKASTPNSKSADDTKVSPTVPGVNILRAVSPSAALGVSVNVLRGVTRQVQRPQMQDQGQEDGARGRARLQSLHLNEL</sequence>
<reference evidence="10" key="2">
    <citation type="submission" date="2025-08" db="UniProtKB">
        <authorList>
            <consortium name="RefSeq"/>
        </authorList>
    </citation>
    <scope>IDENTIFICATION</scope>
</reference>
<comment type="subcellular location">
    <subcellularLocation>
        <location evidence="1">Membrane</location>
        <topology evidence="1">Multi-pass membrane protein</topology>
    </subcellularLocation>
</comment>
<feature type="transmembrane region" description="Helical" evidence="7">
    <location>
        <begin position="764"/>
        <end position="787"/>
    </location>
</feature>
<dbReference type="STRING" id="7574.A0A1S3I642"/>
<evidence type="ECO:0000256" key="2">
    <source>
        <dbReference type="ARBA" id="ARBA00006510"/>
    </source>
</evidence>
<dbReference type="InterPro" id="IPR012496">
    <property type="entry name" value="TMC_dom"/>
</dbReference>
<dbReference type="GO" id="GO:0005886">
    <property type="term" value="C:plasma membrane"/>
    <property type="evidence" value="ECO:0007669"/>
    <property type="project" value="InterPro"/>
</dbReference>
<feature type="compositionally biased region" description="Basic residues" evidence="6">
    <location>
        <begin position="163"/>
        <end position="177"/>
    </location>
</feature>
<evidence type="ECO:0000256" key="6">
    <source>
        <dbReference type="SAM" id="MobiDB-lite"/>
    </source>
</evidence>
<feature type="compositionally biased region" description="Polar residues" evidence="6">
    <location>
        <begin position="935"/>
        <end position="944"/>
    </location>
</feature>
<evidence type="ECO:0000256" key="5">
    <source>
        <dbReference type="ARBA" id="ARBA00023136"/>
    </source>
</evidence>
<gene>
    <name evidence="10" type="primary">LOC106161357</name>
</gene>
<keyword evidence="4 7" id="KW-1133">Transmembrane helix</keyword>
<dbReference type="PANTHER" id="PTHR23302:SF40">
    <property type="entry name" value="TRANSMEMBRANE CHANNEL-LIKE PROTEIN"/>
    <property type="match status" value="1"/>
</dbReference>
<dbReference type="InterPro" id="IPR038900">
    <property type="entry name" value="TMC"/>
</dbReference>
<accession>A0A1S3I642</accession>
<dbReference type="Pfam" id="PF07810">
    <property type="entry name" value="TMC"/>
    <property type="match status" value="1"/>
</dbReference>
<feature type="compositionally biased region" description="Polar residues" evidence="6">
    <location>
        <begin position="46"/>
        <end position="56"/>
    </location>
</feature>
<dbReference type="AlphaFoldDB" id="A0A1S3I642"/>
<feature type="transmembrane region" description="Helical" evidence="7">
    <location>
        <begin position="824"/>
        <end position="845"/>
    </location>
</feature>
<name>A0A1S3I642_LINAN</name>
<feature type="region of interest" description="Disordered" evidence="6">
    <location>
        <begin position="935"/>
        <end position="964"/>
    </location>
</feature>
<feature type="region of interest" description="Disordered" evidence="6">
    <location>
        <begin position="1"/>
        <end position="56"/>
    </location>
</feature>
<keyword evidence="9" id="KW-1185">Reference proteome</keyword>